<accession>A0A918I513</accession>
<evidence type="ECO:0000256" key="1">
    <source>
        <dbReference type="SAM" id="MobiDB-lite"/>
    </source>
</evidence>
<name>A0A918I513_9ACTN</name>
<dbReference type="Proteomes" id="UP000636661">
    <property type="component" value="Unassembled WGS sequence"/>
</dbReference>
<evidence type="ECO:0000313" key="3">
    <source>
        <dbReference type="Proteomes" id="UP000636661"/>
    </source>
</evidence>
<keyword evidence="3" id="KW-1185">Reference proteome</keyword>
<protein>
    <submittedName>
        <fullName evidence="2">Uncharacterized protein</fullName>
    </submittedName>
</protein>
<organism evidence="2 3">
    <name type="scientific">Streptomyces lavendofoliae</name>
    <dbReference type="NCBI Taxonomy" id="67314"/>
    <lineage>
        <taxon>Bacteria</taxon>
        <taxon>Bacillati</taxon>
        <taxon>Actinomycetota</taxon>
        <taxon>Actinomycetes</taxon>
        <taxon>Kitasatosporales</taxon>
        <taxon>Streptomycetaceae</taxon>
        <taxon>Streptomyces</taxon>
    </lineage>
</organism>
<reference evidence="2" key="2">
    <citation type="submission" date="2020-09" db="EMBL/GenBank/DDBJ databases">
        <authorList>
            <person name="Sun Q."/>
            <person name="Ohkuma M."/>
        </authorList>
    </citation>
    <scope>NUCLEOTIDE SEQUENCE</scope>
    <source>
        <strain evidence="2">JCM 4391</strain>
    </source>
</reference>
<gene>
    <name evidence="2" type="ORF">GCM10010274_65670</name>
</gene>
<evidence type="ECO:0000313" key="2">
    <source>
        <dbReference type="EMBL" id="GGU68175.1"/>
    </source>
</evidence>
<comment type="caution">
    <text evidence="2">The sequence shown here is derived from an EMBL/GenBank/DDBJ whole genome shotgun (WGS) entry which is preliminary data.</text>
</comment>
<proteinExistence type="predicted"/>
<sequence>MLNLMLKGLARTRRPVRGNSNGRCARHAFGGIRPSHASADDPSRQDPAAHGCHRAPPGRKTARVGPSVPPGRDEARAANRAGSARSGRNPPGFKIIGGA</sequence>
<reference evidence="2" key="1">
    <citation type="journal article" date="2014" name="Int. J. Syst. Evol. Microbiol.">
        <title>Complete genome sequence of Corynebacterium casei LMG S-19264T (=DSM 44701T), isolated from a smear-ripened cheese.</title>
        <authorList>
            <consortium name="US DOE Joint Genome Institute (JGI-PGF)"/>
            <person name="Walter F."/>
            <person name="Albersmeier A."/>
            <person name="Kalinowski J."/>
            <person name="Ruckert C."/>
        </authorList>
    </citation>
    <scope>NUCLEOTIDE SEQUENCE</scope>
    <source>
        <strain evidence="2">JCM 4391</strain>
    </source>
</reference>
<feature type="compositionally biased region" description="Low complexity" evidence="1">
    <location>
        <begin position="78"/>
        <end position="89"/>
    </location>
</feature>
<feature type="region of interest" description="Disordered" evidence="1">
    <location>
        <begin position="1"/>
        <end position="99"/>
    </location>
</feature>
<feature type="compositionally biased region" description="Basic residues" evidence="1">
    <location>
        <begin position="51"/>
        <end position="62"/>
    </location>
</feature>
<dbReference type="AlphaFoldDB" id="A0A918I513"/>
<dbReference type="EMBL" id="BMTP01000035">
    <property type="protein sequence ID" value="GGU68175.1"/>
    <property type="molecule type" value="Genomic_DNA"/>
</dbReference>